<comment type="caution">
    <text evidence="3">The sequence shown here is derived from an EMBL/GenBank/DDBJ whole genome shotgun (WGS) entry which is preliminary data.</text>
</comment>
<accession>A0A833XG36</accession>
<dbReference type="GO" id="GO:0005829">
    <property type="term" value="C:cytosol"/>
    <property type="evidence" value="ECO:0007669"/>
    <property type="project" value="EnsemblPlants"/>
</dbReference>
<reference evidence="3" key="1">
    <citation type="submission" date="2015-10" db="EMBL/GenBank/DDBJ databases">
        <authorList>
            <person name="Martinez-Garcia P.J."/>
            <person name="Crepeau M.W."/>
            <person name="Puiu D."/>
            <person name="Gonzalez-Ibeas D."/>
            <person name="Whalen J."/>
            <person name="Stevens K."/>
            <person name="Paul R."/>
            <person name="Butterfield T."/>
            <person name="Britton M."/>
            <person name="Reagan R."/>
            <person name="Chakraborty S."/>
            <person name="Walawage S.L."/>
            <person name="Vasquez-Gross H.A."/>
            <person name="Cardeno C."/>
            <person name="Famula R."/>
            <person name="Pratt K."/>
            <person name="Kuruganti S."/>
            <person name="Aradhya M.K."/>
            <person name="Leslie C.A."/>
            <person name="Dandekar A.M."/>
            <person name="Salzberg S.L."/>
            <person name="Wegrzyn J.L."/>
            <person name="Langley C.H."/>
            <person name="Neale D.B."/>
        </authorList>
    </citation>
    <scope>NUCLEOTIDE SEQUENCE</scope>
    <source>
        <tissue evidence="3">Leaves</tissue>
    </source>
</reference>
<dbReference type="InterPro" id="IPR041787">
    <property type="entry name" value="MPP_Shelphs"/>
</dbReference>
<evidence type="ECO:0000256" key="1">
    <source>
        <dbReference type="SAM" id="MobiDB-lite"/>
    </source>
</evidence>
<dbReference type="PANTHER" id="PTHR47680:SF2">
    <property type="entry name" value="SHEWANELLA-LIKE PROTEIN PHOSPHATASE 2"/>
    <property type="match status" value="1"/>
</dbReference>
<feature type="non-terminal residue" evidence="3">
    <location>
        <position position="1"/>
    </location>
</feature>
<dbReference type="GO" id="GO:0016791">
    <property type="term" value="F:phosphatase activity"/>
    <property type="evidence" value="ECO:0007669"/>
    <property type="project" value="EnsemblPlants"/>
</dbReference>
<feature type="compositionally biased region" description="Pro residues" evidence="1">
    <location>
        <begin position="69"/>
        <end position="82"/>
    </location>
</feature>
<dbReference type="Gene3D" id="3.60.21.10">
    <property type="match status" value="1"/>
</dbReference>
<dbReference type="Gramene" id="Jr07_21320_p1">
    <property type="protein sequence ID" value="cds.Jr07_21320_p1"/>
    <property type="gene ID" value="Jr07_21320"/>
</dbReference>
<dbReference type="Pfam" id="PF00149">
    <property type="entry name" value="Metallophos"/>
    <property type="match status" value="1"/>
</dbReference>
<dbReference type="AlphaFoldDB" id="A0A833XG36"/>
<evidence type="ECO:0000313" key="3">
    <source>
        <dbReference type="EMBL" id="KAF5465747.1"/>
    </source>
</evidence>
<feature type="compositionally biased region" description="Polar residues" evidence="1">
    <location>
        <begin position="9"/>
        <end position="18"/>
    </location>
</feature>
<feature type="domain" description="Calcineurin-like phosphoesterase" evidence="2">
    <location>
        <begin position="87"/>
        <end position="286"/>
    </location>
</feature>
<reference evidence="3" key="2">
    <citation type="submission" date="2020-03" db="EMBL/GenBank/DDBJ databases">
        <title>Walnut 2.0.</title>
        <authorList>
            <person name="Marrano A."/>
            <person name="Britton M."/>
            <person name="Zimin A.V."/>
            <person name="Zaini P.A."/>
            <person name="Workman R."/>
            <person name="Puiu D."/>
            <person name="Bianco L."/>
            <person name="Allen B.J."/>
            <person name="Troggio M."/>
            <person name="Leslie C.A."/>
            <person name="Timp W."/>
            <person name="Dendekar A."/>
            <person name="Salzberg S.L."/>
            <person name="Neale D.B."/>
        </authorList>
    </citation>
    <scope>NUCLEOTIDE SEQUENCE</scope>
    <source>
        <tissue evidence="3">Leaves</tissue>
    </source>
</reference>
<organism evidence="3 4">
    <name type="scientific">Juglans regia</name>
    <name type="common">English walnut</name>
    <dbReference type="NCBI Taxonomy" id="51240"/>
    <lineage>
        <taxon>Eukaryota</taxon>
        <taxon>Viridiplantae</taxon>
        <taxon>Streptophyta</taxon>
        <taxon>Embryophyta</taxon>
        <taxon>Tracheophyta</taxon>
        <taxon>Spermatophyta</taxon>
        <taxon>Magnoliopsida</taxon>
        <taxon>eudicotyledons</taxon>
        <taxon>Gunneridae</taxon>
        <taxon>Pentapetalae</taxon>
        <taxon>rosids</taxon>
        <taxon>fabids</taxon>
        <taxon>Fagales</taxon>
        <taxon>Juglandaceae</taxon>
        <taxon>Juglans</taxon>
    </lineage>
</organism>
<evidence type="ECO:0000259" key="2">
    <source>
        <dbReference type="Pfam" id="PF00149"/>
    </source>
</evidence>
<dbReference type="GO" id="GO:0030145">
    <property type="term" value="F:manganese ion binding"/>
    <property type="evidence" value="ECO:0007669"/>
    <property type="project" value="EnsemblPlants"/>
</dbReference>
<proteinExistence type="predicted"/>
<dbReference type="SUPFAM" id="SSF56300">
    <property type="entry name" value="Metallo-dependent phosphatases"/>
    <property type="match status" value="1"/>
</dbReference>
<name>A0A833XG36_JUGRE</name>
<protein>
    <recommendedName>
        <fullName evidence="2">Calcineurin-like phosphoesterase domain-containing protein</fullName>
    </recommendedName>
</protein>
<gene>
    <name evidence="3" type="ORF">F2P56_015726</name>
</gene>
<dbReference type="EMBL" id="LIHL02000007">
    <property type="protein sequence ID" value="KAF5465747.1"/>
    <property type="molecule type" value="Genomic_DNA"/>
</dbReference>
<dbReference type="InterPro" id="IPR029052">
    <property type="entry name" value="Metallo-depent_PP-like"/>
</dbReference>
<feature type="region of interest" description="Disordered" evidence="1">
    <location>
        <begin position="1"/>
        <end position="21"/>
    </location>
</feature>
<sequence>KGLKRRATMETNSKSASEVSPLCKDVPKVLSSFVDTFVDFSVSGGLFLPKDSPPNLSSCPNPLADSLFSPPPPPPPLRTRYPNPPDRLVAIGDLHGDLEKSKEAFRLANLIDRSDRWIGGSSTVVQIGDVLDRGGDELKILYFLEKLKRQAARSGGTLITMNGNHEIMNMEGDFRFVTKSGLEEFRVWADWYRFGQAMKGLCKGLEKPEDPFDGVPLFRKTNDKDLVQGLRARIAALRPHGPISSRFLSQNVTVLVVGDSVFVHGGLLPEHVSYGLEKINEEVRDWIKGLGGRFAPAYCRRSDAVVWLRSFSHELAKNCDCSALERVLATIPGTKRMIMGHTIQKVGINGVCNNQAIRIDVGMSKGCINGLPEVLEITGNSELRILTSNARYDNNYRASLHKERKAGLGLLIPEHGPKQVEVKA</sequence>
<dbReference type="PANTHER" id="PTHR47680">
    <property type="entry name" value="SHEWANELLA-LIKE PROTEIN PHOSPHATASE 2"/>
    <property type="match status" value="1"/>
</dbReference>
<feature type="region of interest" description="Disordered" evidence="1">
    <location>
        <begin position="58"/>
        <end position="82"/>
    </location>
</feature>
<dbReference type="InterPro" id="IPR004843">
    <property type="entry name" value="Calcineurin-like_PHP"/>
</dbReference>
<dbReference type="CDD" id="cd07425">
    <property type="entry name" value="MPP_Shelphs"/>
    <property type="match status" value="1"/>
</dbReference>
<dbReference type="Proteomes" id="UP000619265">
    <property type="component" value="Unassembled WGS sequence"/>
</dbReference>
<evidence type="ECO:0000313" key="4">
    <source>
        <dbReference type="Proteomes" id="UP000619265"/>
    </source>
</evidence>